<evidence type="ECO:0000313" key="2">
    <source>
        <dbReference type="Proteomes" id="UP000283509"/>
    </source>
</evidence>
<dbReference type="Proteomes" id="UP000283509">
    <property type="component" value="Unassembled WGS sequence"/>
</dbReference>
<gene>
    <name evidence="1" type="ORF">C7M84_011505</name>
</gene>
<dbReference type="EMBL" id="QCYY01002449">
    <property type="protein sequence ID" value="ROT70223.1"/>
    <property type="molecule type" value="Genomic_DNA"/>
</dbReference>
<sequence>MTDSHDCLWRLVNSLNSEVSCASCGSECQDACGTRNFRACCFNFQRRRRAEAVPRSVLSGDSVDSAALQGVLRQMMDAPHNPRLPQALRPLSHAVDVSPADHGAAGFRETPSLSSFMSSLLQESSEEDGDDAAVVADGRTEEDDAAAGLGDGLSLSRLVAKVEKPLMNMIIRENRHLFLDCLSTFSVSSISEGKARPTRLEFPAPPDAVGRHEENDTTAPLMLDPDNPTAGGQFVPQKDPAARPSHRVGWRGVRRAEGDAEGTPDILHGC</sequence>
<comment type="caution">
    <text evidence="1">The sequence shown here is derived from an EMBL/GenBank/DDBJ whole genome shotgun (WGS) entry which is preliminary data.</text>
</comment>
<evidence type="ECO:0008006" key="3">
    <source>
        <dbReference type="Google" id="ProtNLM"/>
    </source>
</evidence>
<dbReference type="OrthoDB" id="6373050at2759"/>
<evidence type="ECO:0000313" key="1">
    <source>
        <dbReference type="EMBL" id="ROT70223.1"/>
    </source>
</evidence>
<dbReference type="AlphaFoldDB" id="A0A3R7M8V3"/>
<name>A0A3R7M8V3_PENVA</name>
<keyword evidence="2" id="KW-1185">Reference proteome</keyword>
<accession>A0A3R7M8V3</accession>
<proteinExistence type="predicted"/>
<reference evidence="1 2" key="1">
    <citation type="submission" date="2018-04" db="EMBL/GenBank/DDBJ databases">
        <authorList>
            <person name="Zhang X."/>
            <person name="Yuan J."/>
            <person name="Li F."/>
            <person name="Xiang J."/>
        </authorList>
    </citation>
    <scope>NUCLEOTIDE SEQUENCE [LARGE SCALE GENOMIC DNA]</scope>
    <source>
        <tissue evidence="1">Muscle</tissue>
    </source>
</reference>
<organism evidence="1 2">
    <name type="scientific">Penaeus vannamei</name>
    <name type="common">Whiteleg shrimp</name>
    <name type="synonym">Litopenaeus vannamei</name>
    <dbReference type="NCBI Taxonomy" id="6689"/>
    <lineage>
        <taxon>Eukaryota</taxon>
        <taxon>Metazoa</taxon>
        <taxon>Ecdysozoa</taxon>
        <taxon>Arthropoda</taxon>
        <taxon>Crustacea</taxon>
        <taxon>Multicrustacea</taxon>
        <taxon>Malacostraca</taxon>
        <taxon>Eumalacostraca</taxon>
        <taxon>Eucarida</taxon>
        <taxon>Decapoda</taxon>
        <taxon>Dendrobranchiata</taxon>
        <taxon>Penaeoidea</taxon>
        <taxon>Penaeidae</taxon>
        <taxon>Penaeus</taxon>
    </lineage>
</organism>
<reference evidence="1 2" key="2">
    <citation type="submission" date="2019-01" db="EMBL/GenBank/DDBJ databases">
        <title>The decoding of complex shrimp genome reveals the adaptation for benthos swimmer, frequently molting mechanism and breeding impact on genome.</title>
        <authorList>
            <person name="Sun Y."/>
            <person name="Gao Y."/>
            <person name="Yu Y."/>
        </authorList>
    </citation>
    <scope>NUCLEOTIDE SEQUENCE [LARGE SCALE GENOMIC DNA]</scope>
    <source>
        <tissue evidence="1">Muscle</tissue>
    </source>
</reference>
<protein>
    <recommendedName>
        <fullName evidence="3">Trissin</fullName>
    </recommendedName>
</protein>